<evidence type="ECO:0000256" key="1">
    <source>
        <dbReference type="SAM" id="MobiDB-lite"/>
    </source>
</evidence>
<gene>
    <name evidence="2" type="ORF">B0T21DRAFT_344865</name>
</gene>
<evidence type="ECO:0000313" key="2">
    <source>
        <dbReference type="EMBL" id="KAK0744701.1"/>
    </source>
</evidence>
<protein>
    <submittedName>
        <fullName evidence="2">Uncharacterized protein</fullName>
    </submittedName>
</protein>
<feature type="compositionally biased region" description="Basic and acidic residues" evidence="1">
    <location>
        <begin position="1"/>
        <end position="17"/>
    </location>
</feature>
<comment type="caution">
    <text evidence="2">The sequence shown here is derived from an EMBL/GenBank/DDBJ whole genome shotgun (WGS) entry which is preliminary data.</text>
</comment>
<evidence type="ECO:0000313" key="3">
    <source>
        <dbReference type="Proteomes" id="UP001172159"/>
    </source>
</evidence>
<organism evidence="2 3">
    <name type="scientific">Apiosordaria backusii</name>
    <dbReference type="NCBI Taxonomy" id="314023"/>
    <lineage>
        <taxon>Eukaryota</taxon>
        <taxon>Fungi</taxon>
        <taxon>Dikarya</taxon>
        <taxon>Ascomycota</taxon>
        <taxon>Pezizomycotina</taxon>
        <taxon>Sordariomycetes</taxon>
        <taxon>Sordariomycetidae</taxon>
        <taxon>Sordariales</taxon>
        <taxon>Lasiosphaeriaceae</taxon>
        <taxon>Apiosordaria</taxon>
    </lineage>
</organism>
<keyword evidence="3" id="KW-1185">Reference proteome</keyword>
<dbReference type="AlphaFoldDB" id="A0AA40ESH9"/>
<name>A0AA40ESH9_9PEZI</name>
<feature type="region of interest" description="Disordered" evidence="1">
    <location>
        <begin position="1"/>
        <end position="76"/>
    </location>
</feature>
<dbReference type="EMBL" id="JAUKTV010000002">
    <property type="protein sequence ID" value="KAK0744701.1"/>
    <property type="molecule type" value="Genomic_DNA"/>
</dbReference>
<sequence>MTSPRRETPSEHRRELAENNEIAGTRPAMNSPNSPRARKRTKPSLLSHPASPTSHSQTQPPDHLNKTLPPSPSITKMLPTANQFNSICDCMIEFHIDQKEYYKEEAKRKWKVVGDAINEPLSTQLRLAADAYEAEELIIYHKGEVKNWKKARL</sequence>
<accession>A0AA40ESH9</accession>
<reference evidence="2" key="1">
    <citation type="submission" date="2023-06" db="EMBL/GenBank/DDBJ databases">
        <title>Genome-scale phylogeny and comparative genomics of the fungal order Sordariales.</title>
        <authorList>
            <consortium name="Lawrence Berkeley National Laboratory"/>
            <person name="Hensen N."/>
            <person name="Bonometti L."/>
            <person name="Westerberg I."/>
            <person name="Brannstrom I.O."/>
            <person name="Guillou S."/>
            <person name="Cros-Aarteil S."/>
            <person name="Calhoun S."/>
            <person name="Haridas S."/>
            <person name="Kuo A."/>
            <person name="Mondo S."/>
            <person name="Pangilinan J."/>
            <person name="Riley R."/>
            <person name="Labutti K."/>
            <person name="Andreopoulos B."/>
            <person name="Lipzen A."/>
            <person name="Chen C."/>
            <person name="Yanf M."/>
            <person name="Daum C."/>
            <person name="Ng V."/>
            <person name="Clum A."/>
            <person name="Steindorff A."/>
            <person name="Ohm R."/>
            <person name="Martin F."/>
            <person name="Silar P."/>
            <person name="Natvig D."/>
            <person name="Lalanne C."/>
            <person name="Gautier V."/>
            <person name="Ament-Velasquez S.L."/>
            <person name="Kruys A."/>
            <person name="Hutchinson M.I."/>
            <person name="Powell A.J."/>
            <person name="Barry K."/>
            <person name="Miller A.N."/>
            <person name="Grigoriev I.V."/>
            <person name="Debuchy R."/>
            <person name="Gladieux P."/>
            <person name="Thoren M.H."/>
            <person name="Johannesson H."/>
        </authorList>
    </citation>
    <scope>NUCLEOTIDE SEQUENCE</scope>
    <source>
        <strain evidence="2">CBS 540.89</strain>
    </source>
</reference>
<feature type="compositionally biased region" description="Polar residues" evidence="1">
    <location>
        <begin position="50"/>
        <end position="60"/>
    </location>
</feature>
<proteinExistence type="predicted"/>
<dbReference type="Proteomes" id="UP001172159">
    <property type="component" value="Unassembled WGS sequence"/>
</dbReference>